<evidence type="ECO:0000256" key="1">
    <source>
        <dbReference type="SAM" id="MobiDB-lite"/>
    </source>
</evidence>
<organism evidence="3 4">
    <name type="scientific">Blumeria hordei</name>
    <name type="common">Barley powdery mildew</name>
    <name type="synonym">Blumeria graminis f. sp. hordei</name>
    <dbReference type="NCBI Taxonomy" id="2867405"/>
    <lineage>
        <taxon>Eukaryota</taxon>
        <taxon>Fungi</taxon>
        <taxon>Dikarya</taxon>
        <taxon>Ascomycota</taxon>
        <taxon>Pezizomycotina</taxon>
        <taxon>Leotiomycetes</taxon>
        <taxon>Erysiphales</taxon>
        <taxon>Erysiphaceae</taxon>
        <taxon>Blumeria</taxon>
    </lineage>
</organism>
<dbReference type="EMBL" id="UNSH01000041">
    <property type="protein sequence ID" value="SZF01952.1"/>
    <property type="molecule type" value="Genomic_DNA"/>
</dbReference>
<dbReference type="PROSITE" id="PS50181">
    <property type="entry name" value="FBOX"/>
    <property type="match status" value="1"/>
</dbReference>
<dbReference type="VEuPathDB" id="FungiDB:BLGHR1_12728"/>
<feature type="region of interest" description="Disordered" evidence="1">
    <location>
        <begin position="22"/>
        <end position="46"/>
    </location>
</feature>
<evidence type="ECO:0000313" key="4">
    <source>
        <dbReference type="Proteomes" id="UP000275772"/>
    </source>
</evidence>
<name>A0A383URR2_BLUHO</name>
<evidence type="ECO:0000313" key="3">
    <source>
        <dbReference type="EMBL" id="SZF01952.1"/>
    </source>
</evidence>
<dbReference type="InterPro" id="IPR001810">
    <property type="entry name" value="F-box_dom"/>
</dbReference>
<dbReference type="AlphaFoldDB" id="A0A383URR2"/>
<protein>
    <recommendedName>
        <fullName evidence="2">F-box domain-containing protein</fullName>
    </recommendedName>
</protein>
<reference evidence="3 4" key="1">
    <citation type="submission" date="2017-11" db="EMBL/GenBank/DDBJ databases">
        <authorList>
            <person name="Kracher B."/>
        </authorList>
    </citation>
    <scope>NUCLEOTIDE SEQUENCE [LARGE SCALE GENOMIC DNA]</scope>
    <source>
        <strain evidence="3 4">RACE1</strain>
    </source>
</reference>
<evidence type="ECO:0000259" key="2">
    <source>
        <dbReference type="PROSITE" id="PS50181"/>
    </source>
</evidence>
<sequence length="464" mass="53276">MINQSQRRPSLTSRLATVFRPKRSKKNLNSIQSDTSLTTIPQHEHESLRNDTIYKSDVRTLDEQTGERRDNTAMLHELAHYGSFESLYDETKSSVENLHVPGERNISRLPYILWQKIVTYLSLCDTVCLATASKTLLNRIGTKHWHLLQEPDYEEEKIKFLLTLNQRLPQHLLCFPCAKYHKRTKIGNETLRPTMVLNPLFECASVGRYGKTQPKIRLTHGHVLPFSFVQLVTRAHNYTPSHGIPVLSLCRRYKDRESGWNHQTRYYIHQGHLLLRVISQKFAAPGLPVSGQRHLLYSREDYMPYFSCCSHWRDGDLMDICKCALSHITDPYHMTLKQSTIQRSPSSSLLGSLCSFCRPMRRCPECPTEYLVELKLSEDIKDPIVRFKQSIVITRWSDLGSGASPSQEWSAVNGEAAYDSFAKLGKRAISAIFEAQSGVAIPGQRLISLNPKNLKRSEKANDWY</sequence>
<feature type="domain" description="F-box" evidence="2">
    <location>
        <begin position="103"/>
        <end position="148"/>
    </location>
</feature>
<feature type="compositionally biased region" description="Polar residues" evidence="1">
    <location>
        <begin position="27"/>
        <end position="41"/>
    </location>
</feature>
<dbReference type="Proteomes" id="UP000275772">
    <property type="component" value="Unassembled WGS sequence"/>
</dbReference>
<accession>A0A383URR2</accession>
<proteinExistence type="predicted"/>
<gene>
    <name evidence="3" type="ORF">BLGHR1_12728</name>
</gene>